<accession>A0A1I2UML5</accession>
<keyword evidence="1" id="KW-0240">DNA-directed RNA polymerase</keyword>
<dbReference type="Proteomes" id="UP000533017">
    <property type="component" value="Unassembled WGS sequence"/>
</dbReference>
<proteinExistence type="predicted"/>
<evidence type="ECO:0000313" key="4">
    <source>
        <dbReference type="Proteomes" id="UP000533017"/>
    </source>
</evidence>
<dbReference type="RefSeq" id="WP_092884026.1">
    <property type="nucleotide sequence ID" value="NZ_FOOI01000008.1"/>
</dbReference>
<dbReference type="Proteomes" id="UP000199052">
    <property type="component" value="Unassembled WGS sequence"/>
</dbReference>
<keyword evidence="4" id="KW-1185">Reference proteome</keyword>
<gene>
    <name evidence="1" type="ORF">FHR37_005506</name>
    <name evidence="2" type="ORF">SAMN05421678_108241</name>
</gene>
<dbReference type="GO" id="GO:0000428">
    <property type="term" value="C:DNA-directed RNA polymerase complex"/>
    <property type="evidence" value="ECO:0007669"/>
    <property type="project" value="UniProtKB-KW"/>
</dbReference>
<dbReference type="EMBL" id="FOOI01000008">
    <property type="protein sequence ID" value="SFG78283.1"/>
    <property type="molecule type" value="Genomic_DNA"/>
</dbReference>
<dbReference type="STRING" id="504797.SAMN05421678_108241"/>
<protein>
    <submittedName>
        <fullName evidence="1">DNA-directed RNA polymerase subunit RPC12/RpoP</fullName>
    </submittedName>
</protein>
<keyword evidence="1" id="KW-0804">Transcription</keyword>
<name>A0A1I2UML5_9ACTN</name>
<reference evidence="1 4" key="2">
    <citation type="submission" date="2020-07" db="EMBL/GenBank/DDBJ databases">
        <title>Sequencing the genomes of 1000 actinobacteria strains.</title>
        <authorList>
            <person name="Klenk H.-P."/>
        </authorList>
    </citation>
    <scope>NUCLEOTIDE SEQUENCE [LARGE SCALE GENOMIC DNA]</scope>
    <source>
        <strain evidence="1 4">DSM 45117</strain>
    </source>
</reference>
<organism evidence="2 3">
    <name type="scientific">Actinopolymorpha cephalotaxi</name>
    <dbReference type="NCBI Taxonomy" id="504797"/>
    <lineage>
        <taxon>Bacteria</taxon>
        <taxon>Bacillati</taxon>
        <taxon>Actinomycetota</taxon>
        <taxon>Actinomycetes</taxon>
        <taxon>Propionibacteriales</taxon>
        <taxon>Actinopolymorphaceae</taxon>
        <taxon>Actinopolymorpha</taxon>
    </lineage>
</organism>
<evidence type="ECO:0000313" key="1">
    <source>
        <dbReference type="EMBL" id="NYH86655.1"/>
    </source>
</evidence>
<reference evidence="2 3" key="1">
    <citation type="submission" date="2016-10" db="EMBL/GenBank/DDBJ databases">
        <authorList>
            <person name="de Groot N.N."/>
        </authorList>
    </citation>
    <scope>NUCLEOTIDE SEQUENCE [LARGE SCALE GENOMIC DNA]</scope>
    <source>
        <strain evidence="2 3">CPCC 202808</strain>
    </source>
</reference>
<dbReference type="AlphaFoldDB" id="A0A1I2UML5"/>
<evidence type="ECO:0000313" key="3">
    <source>
        <dbReference type="Proteomes" id="UP000199052"/>
    </source>
</evidence>
<dbReference type="EMBL" id="JACBZA010000001">
    <property type="protein sequence ID" value="NYH86655.1"/>
    <property type="molecule type" value="Genomic_DNA"/>
</dbReference>
<sequence>MSDCSTCGSASDAGHTYACPDAILCPRCGDPTVVVDDDGTGPDTRCQDCGDEHPAWAHCAHCGTQYGPLDFCPGGEDTDG</sequence>
<evidence type="ECO:0000313" key="2">
    <source>
        <dbReference type="EMBL" id="SFG78283.1"/>
    </source>
</evidence>